<comment type="caution">
    <text evidence="1">The sequence shown here is derived from an EMBL/GenBank/DDBJ whole genome shotgun (WGS) entry which is preliminary data.</text>
</comment>
<keyword evidence="2" id="KW-1185">Reference proteome</keyword>
<proteinExistence type="predicted"/>
<dbReference type="EMBL" id="JAPWTJ010000331">
    <property type="protein sequence ID" value="KAJ8979535.1"/>
    <property type="molecule type" value="Genomic_DNA"/>
</dbReference>
<evidence type="ECO:0000313" key="1">
    <source>
        <dbReference type="EMBL" id="KAJ8979535.1"/>
    </source>
</evidence>
<gene>
    <name evidence="1" type="ORF">NQ317_017683</name>
</gene>
<organism evidence="1 2">
    <name type="scientific">Molorchus minor</name>
    <dbReference type="NCBI Taxonomy" id="1323400"/>
    <lineage>
        <taxon>Eukaryota</taxon>
        <taxon>Metazoa</taxon>
        <taxon>Ecdysozoa</taxon>
        <taxon>Arthropoda</taxon>
        <taxon>Hexapoda</taxon>
        <taxon>Insecta</taxon>
        <taxon>Pterygota</taxon>
        <taxon>Neoptera</taxon>
        <taxon>Endopterygota</taxon>
        <taxon>Coleoptera</taxon>
        <taxon>Polyphaga</taxon>
        <taxon>Cucujiformia</taxon>
        <taxon>Chrysomeloidea</taxon>
        <taxon>Cerambycidae</taxon>
        <taxon>Lamiinae</taxon>
        <taxon>Monochamini</taxon>
        <taxon>Molorchus</taxon>
    </lineage>
</organism>
<reference evidence="1" key="1">
    <citation type="journal article" date="2023" name="Insect Mol. Biol.">
        <title>Genome sequencing provides insights into the evolution of gene families encoding plant cell wall-degrading enzymes in longhorned beetles.</title>
        <authorList>
            <person name="Shin N.R."/>
            <person name="Okamura Y."/>
            <person name="Kirsch R."/>
            <person name="Pauchet Y."/>
        </authorList>
    </citation>
    <scope>NUCLEOTIDE SEQUENCE</scope>
    <source>
        <strain evidence="1">MMC_N1</strain>
    </source>
</reference>
<name>A0ABQ9JQN3_9CUCU</name>
<protein>
    <submittedName>
        <fullName evidence="1">Uncharacterized protein</fullName>
    </submittedName>
</protein>
<sequence length="434" mass="48405">MTENSAISFLLQLKDAVSAINLSENEVSTIDIPSVISLTETSDIAVIPSYGMEQVCIQPVDEIGQRNGDSDMEIESQNISTSGRVYKIVYPEELNLKANGNIKRGRPKKRKDMKDVKESVKAIKSVPRTRSGRLVNWSFINVGEKSQHSTGAQNNPDHGPVPHNEFNFDVWNYLVDITQKCPPSQRGIKFCEELTNLLHNVLLLTSALFKKAELDKNHVEVDKVLGNAIGLPPGPYKFNDSELYKDVTVLKLITNKSTDKECDVNGCSNNIKKEVIIKETVNEKVGKSELSFNFKQDVCSKSNNFSMNKTQVKAESENNIGTSSHEQNSNIHCGIVNSKSFIKENESLDDRIAVHADLLSENSLLSLPTLRNSVDDLIMSGPNLLDNSNSDEMMNVDQFVNERFKKITEPEMELSSNGLNLDLPSLDLFQFHNG</sequence>
<accession>A0ABQ9JQN3</accession>
<dbReference type="Proteomes" id="UP001162164">
    <property type="component" value="Unassembled WGS sequence"/>
</dbReference>
<evidence type="ECO:0000313" key="2">
    <source>
        <dbReference type="Proteomes" id="UP001162164"/>
    </source>
</evidence>